<evidence type="ECO:0000313" key="8">
    <source>
        <dbReference type="EMBL" id="KAF8388400.1"/>
    </source>
</evidence>
<dbReference type="OrthoDB" id="1695837at2759"/>
<dbReference type="InterPro" id="IPR025558">
    <property type="entry name" value="DUF4283"/>
</dbReference>
<dbReference type="PRINTS" id="PR00363">
    <property type="entry name" value="CYTOCHROMEB5"/>
</dbReference>
<keyword evidence="5" id="KW-1133">Transmembrane helix</keyword>
<dbReference type="InterPro" id="IPR001199">
    <property type="entry name" value="Cyt_B5-like_heme/steroid-bd"/>
</dbReference>
<dbReference type="SUPFAM" id="SSF55856">
    <property type="entry name" value="Cytochrome b5-like heme/steroid binding domain"/>
    <property type="match status" value="1"/>
</dbReference>
<evidence type="ECO:0000256" key="5">
    <source>
        <dbReference type="SAM" id="Phobius"/>
    </source>
</evidence>
<keyword evidence="2" id="KW-0479">Metal-binding</keyword>
<evidence type="ECO:0000256" key="2">
    <source>
        <dbReference type="ARBA" id="ARBA00022723"/>
    </source>
</evidence>
<accession>A0A834YHX4</accession>
<comment type="caution">
    <text evidence="8">The sequence shown here is derived from an EMBL/GenBank/DDBJ whole genome shotgun (WGS) entry which is preliminary data.</text>
</comment>
<organism evidence="8 9">
    <name type="scientific">Tetracentron sinense</name>
    <name type="common">Spur-leaf</name>
    <dbReference type="NCBI Taxonomy" id="13715"/>
    <lineage>
        <taxon>Eukaryota</taxon>
        <taxon>Viridiplantae</taxon>
        <taxon>Streptophyta</taxon>
        <taxon>Embryophyta</taxon>
        <taxon>Tracheophyta</taxon>
        <taxon>Spermatophyta</taxon>
        <taxon>Magnoliopsida</taxon>
        <taxon>Trochodendrales</taxon>
        <taxon>Trochodendraceae</taxon>
        <taxon>Tetracentron</taxon>
    </lineage>
</organism>
<dbReference type="PROSITE" id="PS00191">
    <property type="entry name" value="CYTOCHROME_B5_1"/>
    <property type="match status" value="1"/>
</dbReference>
<dbReference type="OMA" id="HIERNCE"/>
<evidence type="ECO:0000256" key="1">
    <source>
        <dbReference type="ARBA" id="ARBA00022617"/>
    </source>
</evidence>
<keyword evidence="5" id="KW-0812">Transmembrane</keyword>
<dbReference type="Pfam" id="PF00173">
    <property type="entry name" value="Cyt-b5"/>
    <property type="match status" value="1"/>
</dbReference>
<dbReference type="PROSITE" id="PS50158">
    <property type="entry name" value="ZF_CCHC"/>
    <property type="match status" value="1"/>
</dbReference>
<keyword evidence="1" id="KW-0349">Heme</keyword>
<keyword evidence="4" id="KW-0863">Zinc-finger</keyword>
<dbReference type="PANTHER" id="PTHR31286:SF167">
    <property type="entry name" value="OS09G0268800 PROTEIN"/>
    <property type="match status" value="1"/>
</dbReference>
<proteinExistence type="predicted"/>
<reference evidence="8 9" key="1">
    <citation type="submission" date="2020-04" db="EMBL/GenBank/DDBJ databases">
        <title>Plant Genome Project.</title>
        <authorList>
            <person name="Zhang R.-G."/>
        </authorList>
    </citation>
    <scope>NUCLEOTIDE SEQUENCE [LARGE SCALE GENOMIC DNA]</scope>
    <source>
        <strain evidence="8">YNK0</strain>
        <tissue evidence="8">Leaf</tissue>
    </source>
</reference>
<evidence type="ECO:0000259" key="6">
    <source>
        <dbReference type="PROSITE" id="PS50158"/>
    </source>
</evidence>
<dbReference type="PROSITE" id="PS50255">
    <property type="entry name" value="CYTOCHROME_B5_2"/>
    <property type="match status" value="1"/>
</dbReference>
<feature type="transmembrane region" description="Helical" evidence="5">
    <location>
        <begin position="488"/>
        <end position="507"/>
    </location>
</feature>
<dbReference type="EMBL" id="JABCRI010000020">
    <property type="protein sequence ID" value="KAF8388400.1"/>
    <property type="molecule type" value="Genomic_DNA"/>
</dbReference>
<evidence type="ECO:0000259" key="7">
    <source>
        <dbReference type="PROSITE" id="PS50255"/>
    </source>
</evidence>
<keyword evidence="4" id="KW-0862">Zinc</keyword>
<dbReference type="GO" id="GO:0003676">
    <property type="term" value="F:nucleic acid binding"/>
    <property type="evidence" value="ECO:0007669"/>
    <property type="project" value="InterPro"/>
</dbReference>
<evidence type="ECO:0000256" key="3">
    <source>
        <dbReference type="ARBA" id="ARBA00023004"/>
    </source>
</evidence>
<evidence type="ECO:0008006" key="10">
    <source>
        <dbReference type="Google" id="ProtNLM"/>
    </source>
</evidence>
<dbReference type="InterPro" id="IPR001878">
    <property type="entry name" value="Znf_CCHC"/>
</dbReference>
<protein>
    <recommendedName>
        <fullName evidence="10">CCHC-type domain-containing protein</fullName>
    </recommendedName>
</protein>
<dbReference type="Proteomes" id="UP000655225">
    <property type="component" value="Unassembled WGS sequence"/>
</dbReference>
<dbReference type="Gene3D" id="3.10.120.10">
    <property type="entry name" value="Cytochrome b5-like heme/steroid binding domain"/>
    <property type="match status" value="1"/>
</dbReference>
<dbReference type="PANTHER" id="PTHR31286">
    <property type="entry name" value="GLYCINE-RICH CELL WALL STRUCTURAL PROTEIN 1.8-LIKE"/>
    <property type="match status" value="1"/>
</dbReference>
<dbReference type="Pfam" id="PF14392">
    <property type="entry name" value="zf-CCHC_4"/>
    <property type="match status" value="1"/>
</dbReference>
<dbReference type="GO" id="GO:0020037">
    <property type="term" value="F:heme binding"/>
    <property type="evidence" value="ECO:0007669"/>
    <property type="project" value="InterPro"/>
</dbReference>
<dbReference type="AlphaFoldDB" id="A0A834YHX4"/>
<dbReference type="InterPro" id="IPR036400">
    <property type="entry name" value="Cyt_B5-like_heme/steroid_sf"/>
</dbReference>
<feature type="domain" description="CCHC-type" evidence="6">
    <location>
        <begin position="232"/>
        <end position="247"/>
    </location>
</feature>
<keyword evidence="5" id="KW-0472">Membrane</keyword>
<keyword evidence="9" id="KW-1185">Reference proteome</keyword>
<keyword evidence="3" id="KW-0408">Iron</keyword>
<name>A0A834YHX4_TETSI</name>
<dbReference type="SMART" id="SM01117">
    <property type="entry name" value="Cyt-b5"/>
    <property type="match status" value="1"/>
</dbReference>
<dbReference type="GO" id="GO:0008270">
    <property type="term" value="F:zinc ion binding"/>
    <property type="evidence" value="ECO:0007669"/>
    <property type="project" value="UniProtKB-KW"/>
</dbReference>
<dbReference type="InterPro" id="IPR018506">
    <property type="entry name" value="Cyt_B5_heme-BS"/>
</dbReference>
<dbReference type="Pfam" id="PF14111">
    <property type="entry name" value="DUF4283"/>
    <property type="match status" value="1"/>
</dbReference>
<sequence length="511" mass="58110">MGTDDKLFTLAQVSDHNNSKDCWLVINGKHLSKVKLDIPKVQSVVEIEDELIAEGRNDFQFSILGQFVTDRNLNGRVATKTIIKAWKIKMAVRVQELNNNRFLFKFGGERDVLKVLYNQPWCFDGSLLVIRRWAPEMEVTNVELQRVPFWVQLHDLPPDLLTYKIIKRIASDLGEVDEVDFQQGGHHQGSFIRTRVYINISKPLEGWLPVTWKNSTKITITGIKYERLPTFCYHCGVIGHIERNCEDSQLLSRAVREERLKLRAELKLVRPPLGQAEIQSRIETNLFAQQSMLKEQKEDVIGGRDAVDIQGQGLSNGGRPNEEDDSQYVTVVDDVQSQLGEKRRACLIRTVPASPRCPKPAPKCQVSQAPSPSNLTAIIPDPYPFLLLNFVYFCFYHIFKTGVLEQVYDVTKFLEDHPGGDEVLLQATGKDATDDFEDVGHSDTARAMMDEYYVGEFDTSTIPKTQHTPPKQPQYIYQDKSSEFTVKLLQFLVPLAILGLAVGIYFYTKSA</sequence>
<dbReference type="InterPro" id="IPR040256">
    <property type="entry name" value="At4g02000-like"/>
</dbReference>
<gene>
    <name evidence="8" type="ORF">HHK36_027068</name>
</gene>
<evidence type="ECO:0000256" key="4">
    <source>
        <dbReference type="PROSITE-ProRule" id="PRU00047"/>
    </source>
</evidence>
<feature type="domain" description="Cytochrome b5 heme-binding" evidence="7">
    <location>
        <begin position="402"/>
        <end position="458"/>
    </location>
</feature>
<dbReference type="InterPro" id="IPR025836">
    <property type="entry name" value="Zn_knuckle_CX2CX4HX4C"/>
</dbReference>
<evidence type="ECO:0000313" key="9">
    <source>
        <dbReference type="Proteomes" id="UP000655225"/>
    </source>
</evidence>